<evidence type="ECO:0000313" key="9">
    <source>
        <dbReference type="Proteomes" id="UP001604336"/>
    </source>
</evidence>
<keyword evidence="2" id="KW-0813">Transport</keyword>
<dbReference type="Gene3D" id="1.20.1250.20">
    <property type="entry name" value="MFS general substrate transporter like domains"/>
    <property type="match status" value="1"/>
</dbReference>
<gene>
    <name evidence="8" type="ORF">Adt_18410</name>
</gene>
<accession>A0ABD1TK46</accession>
<comment type="caution">
    <text evidence="8">The sequence shown here is derived from an EMBL/GenBank/DDBJ whole genome shotgun (WGS) entry which is preliminary data.</text>
</comment>
<evidence type="ECO:0000256" key="7">
    <source>
        <dbReference type="SAM" id="Phobius"/>
    </source>
</evidence>
<comment type="similarity">
    <text evidence="6">Belongs to the major facilitator superfamily. Phosphate:H(+) symporter (TC 2.A.1.9) family.</text>
</comment>
<dbReference type="InterPro" id="IPR036259">
    <property type="entry name" value="MFS_trans_sf"/>
</dbReference>
<keyword evidence="3 7" id="KW-0812">Transmembrane</keyword>
<evidence type="ECO:0000256" key="3">
    <source>
        <dbReference type="ARBA" id="ARBA00022692"/>
    </source>
</evidence>
<feature type="transmembrane region" description="Helical" evidence="7">
    <location>
        <begin position="7"/>
        <end position="25"/>
    </location>
</feature>
<organism evidence="8 9">
    <name type="scientific">Abeliophyllum distichum</name>
    <dbReference type="NCBI Taxonomy" id="126358"/>
    <lineage>
        <taxon>Eukaryota</taxon>
        <taxon>Viridiplantae</taxon>
        <taxon>Streptophyta</taxon>
        <taxon>Embryophyta</taxon>
        <taxon>Tracheophyta</taxon>
        <taxon>Spermatophyta</taxon>
        <taxon>Magnoliopsida</taxon>
        <taxon>eudicotyledons</taxon>
        <taxon>Gunneridae</taxon>
        <taxon>Pentapetalae</taxon>
        <taxon>asterids</taxon>
        <taxon>lamiids</taxon>
        <taxon>Lamiales</taxon>
        <taxon>Oleaceae</taxon>
        <taxon>Forsythieae</taxon>
        <taxon>Abeliophyllum</taxon>
    </lineage>
</organism>
<evidence type="ECO:0000313" key="8">
    <source>
        <dbReference type="EMBL" id="KAL2512810.1"/>
    </source>
</evidence>
<reference evidence="9" key="1">
    <citation type="submission" date="2024-07" db="EMBL/GenBank/DDBJ databases">
        <title>Two chromosome-level genome assemblies of Korean endemic species Abeliophyllum distichum and Forsythia ovata (Oleaceae).</title>
        <authorList>
            <person name="Jang H."/>
        </authorList>
    </citation>
    <scope>NUCLEOTIDE SEQUENCE [LARGE SCALE GENOMIC DNA]</scope>
</reference>
<protein>
    <submittedName>
        <fullName evidence="8">Major facilitator superfamily protein</fullName>
    </submittedName>
</protein>
<proteinExistence type="inferred from homology"/>
<dbReference type="PANTHER" id="PTHR23504:SF1">
    <property type="entry name" value="GH21943P-RELATED"/>
    <property type="match status" value="1"/>
</dbReference>
<evidence type="ECO:0000256" key="1">
    <source>
        <dbReference type="ARBA" id="ARBA00004141"/>
    </source>
</evidence>
<dbReference type="Proteomes" id="UP001604336">
    <property type="component" value="Unassembled WGS sequence"/>
</dbReference>
<evidence type="ECO:0000256" key="6">
    <source>
        <dbReference type="ARBA" id="ARBA00044504"/>
    </source>
</evidence>
<dbReference type="EMBL" id="JBFOLK010000005">
    <property type="protein sequence ID" value="KAL2512810.1"/>
    <property type="molecule type" value="Genomic_DNA"/>
</dbReference>
<keyword evidence="5 7" id="KW-0472">Membrane</keyword>
<dbReference type="AlphaFoldDB" id="A0ABD1TK46"/>
<keyword evidence="4 7" id="KW-1133">Transmembrane helix</keyword>
<evidence type="ECO:0000256" key="2">
    <source>
        <dbReference type="ARBA" id="ARBA00022448"/>
    </source>
</evidence>
<evidence type="ECO:0000256" key="5">
    <source>
        <dbReference type="ARBA" id="ARBA00023136"/>
    </source>
</evidence>
<dbReference type="SUPFAM" id="SSF103473">
    <property type="entry name" value="MFS general substrate transporter"/>
    <property type="match status" value="1"/>
</dbReference>
<comment type="subcellular location">
    <subcellularLocation>
        <location evidence="1">Membrane</location>
        <topology evidence="1">Multi-pass membrane protein</topology>
    </subcellularLocation>
</comment>
<feature type="transmembrane region" description="Helical" evidence="7">
    <location>
        <begin position="45"/>
        <end position="68"/>
    </location>
</feature>
<keyword evidence="9" id="KW-1185">Reference proteome</keyword>
<dbReference type="GO" id="GO:0016020">
    <property type="term" value="C:membrane"/>
    <property type="evidence" value="ECO:0007669"/>
    <property type="project" value="UniProtKB-SubCell"/>
</dbReference>
<evidence type="ECO:0000256" key="4">
    <source>
        <dbReference type="ARBA" id="ARBA00022989"/>
    </source>
</evidence>
<name>A0ABD1TK46_9LAMI</name>
<sequence length="115" mass="12824">MEKQFGLSHLLVTVFLYCFANFMVIPAKPDVTMAALCPGKDKCSLAIYLTGAQQAIIGLGSLVVMPLIGNLSDTYGRKVMLTVPHDFWDTSFSKEEVEEYEAYLLPMLTSIFHKI</sequence>
<dbReference type="PANTHER" id="PTHR23504">
    <property type="entry name" value="MAJOR FACILITATOR SUPERFAMILY DOMAIN-CONTAINING PROTEIN 10"/>
    <property type="match status" value="1"/>
</dbReference>